<gene>
    <name evidence="1" type="ORF">HAX54_033302</name>
</gene>
<accession>A0ABS8SE32</accession>
<dbReference type="Proteomes" id="UP000823775">
    <property type="component" value="Unassembled WGS sequence"/>
</dbReference>
<evidence type="ECO:0000313" key="2">
    <source>
        <dbReference type="Proteomes" id="UP000823775"/>
    </source>
</evidence>
<sequence>MSQDQPKATKIKMHRTSGPTNFPISCFRSGLAHDNGYLAVLSKQYGGYLDSAPNEEYHLFSGLLVYSLIGNKHEKEVTALGETNQALIPRIPRLPFRLSIFHKESTSDNSEGNQVLPQGCRTARWNSAFCNTGDEFGTK</sequence>
<comment type="caution">
    <text evidence="1">The sequence shown here is derived from an EMBL/GenBank/DDBJ whole genome shotgun (WGS) entry which is preliminary data.</text>
</comment>
<organism evidence="1 2">
    <name type="scientific">Datura stramonium</name>
    <name type="common">Jimsonweed</name>
    <name type="synonym">Common thornapple</name>
    <dbReference type="NCBI Taxonomy" id="4076"/>
    <lineage>
        <taxon>Eukaryota</taxon>
        <taxon>Viridiplantae</taxon>
        <taxon>Streptophyta</taxon>
        <taxon>Embryophyta</taxon>
        <taxon>Tracheophyta</taxon>
        <taxon>Spermatophyta</taxon>
        <taxon>Magnoliopsida</taxon>
        <taxon>eudicotyledons</taxon>
        <taxon>Gunneridae</taxon>
        <taxon>Pentapetalae</taxon>
        <taxon>asterids</taxon>
        <taxon>lamiids</taxon>
        <taxon>Solanales</taxon>
        <taxon>Solanaceae</taxon>
        <taxon>Solanoideae</taxon>
        <taxon>Datureae</taxon>
        <taxon>Datura</taxon>
    </lineage>
</organism>
<dbReference type="EMBL" id="JACEIK010000426">
    <property type="protein sequence ID" value="MCD7456819.1"/>
    <property type="molecule type" value="Genomic_DNA"/>
</dbReference>
<reference evidence="1 2" key="1">
    <citation type="journal article" date="2021" name="BMC Genomics">
        <title>Datura genome reveals duplications of psychoactive alkaloid biosynthetic genes and high mutation rate following tissue culture.</title>
        <authorList>
            <person name="Rajewski A."/>
            <person name="Carter-House D."/>
            <person name="Stajich J."/>
            <person name="Litt A."/>
        </authorList>
    </citation>
    <scope>NUCLEOTIDE SEQUENCE [LARGE SCALE GENOMIC DNA]</scope>
    <source>
        <strain evidence="1">AR-01</strain>
    </source>
</reference>
<protein>
    <submittedName>
        <fullName evidence="1">Uncharacterized protein</fullName>
    </submittedName>
</protein>
<name>A0ABS8SE32_DATST</name>
<proteinExistence type="predicted"/>
<keyword evidence="2" id="KW-1185">Reference proteome</keyword>
<evidence type="ECO:0000313" key="1">
    <source>
        <dbReference type="EMBL" id="MCD7456819.1"/>
    </source>
</evidence>